<evidence type="ECO:0000313" key="1">
    <source>
        <dbReference type="EMBL" id="MBL0386721.1"/>
    </source>
</evidence>
<dbReference type="Gene3D" id="1.20.58.130">
    <property type="match status" value="1"/>
</dbReference>
<reference evidence="1 2" key="1">
    <citation type="submission" date="2021-01" db="EMBL/GenBank/DDBJ databases">
        <title>Tumebacillus sp. strain ITR2 16S ribosomal RNA gene Genome sequencing and assembly.</title>
        <authorList>
            <person name="Kang M."/>
        </authorList>
    </citation>
    <scope>NUCLEOTIDE SEQUENCE [LARGE SCALE GENOMIC DNA]</scope>
    <source>
        <strain evidence="1 2">ITR2</strain>
    </source>
</reference>
<dbReference type="Proteomes" id="UP000602284">
    <property type="component" value="Unassembled WGS sequence"/>
</dbReference>
<protein>
    <submittedName>
        <fullName evidence="1">DUF1640 domain-containing protein</fullName>
    </submittedName>
</protein>
<comment type="caution">
    <text evidence="1">The sequence shown here is derived from an EMBL/GenBank/DDBJ whole genome shotgun (WGS) entry which is preliminary data.</text>
</comment>
<dbReference type="SUPFAM" id="SSF58113">
    <property type="entry name" value="Apolipoprotein A-I"/>
    <property type="match status" value="1"/>
</dbReference>
<sequence>MTDSQKIDLLVTAVTGMQHQITGIQHQMTGMQQQIDSLQDEMRTEFANVRSEMRTEFANVRSEMRAMHDKLDSKIDSVKHELDSKIDSVKHELQEEIFLNRQAIFELNEHVRERDTHKGLDIEQLKQAHEDFRRRFAHLYKQQRPPFTE</sequence>
<organism evidence="1 2">
    <name type="scientific">Tumebacillus amylolyticus</name>
    <dbReference type="NCBI Taxonomy" id="2801339"/>
    <lineage>
        <taxon>Bacteria</taxon>
        <taxon>Bacillati</taxon>
        <taxon>Bacillota</taxon>
        <taxon>Bacilli</taxon>
        <taxon>Bacillales</taxon>
        <taxon>Alicyclobacillaceae</taxon>
        <taxon>Tumebacillus</taxon>
    </lineage>
</organism>
<gene>
    <name evidence="1" type="ORF">JJB07_08655</name>
</gene>
<evidence type="ECO:0000313" key="2">
    <source>
        <dbReference type="Proteomes" id="UP000602284"/>
    </source>
</evidence>
<dbReference type="EMBL" id="JAEQNB010000002">
    <property type="protein sequence ID" value="MBL0386721.1"/>
    <property type="molecule type" value="Genomic_DNA"/>
</dbReference>
<keyword evidence="2" id="KW-1185">Reference proteome</keyword>
<name>A0ABS1J8W7_9BACL</name>
<dbReference type="RefSeq" id="WP_201633721.1">
    <property type="nucleotide sequence ID" value="NZ_JAEQNB010000002.1"/>
</dbReference>
<proteinExistence type="predicted"/>
<accession>A0ABS1J8W7</accession>